<dbReference type="InterPro" id="IPR001077">
    <property type="entry name" value="COMT_C"/>
</dbReference>
<keyword evidence="6" id="KW-1185">Reference proteome</keyword>
<dbReference type="Pfam" id="PF00891">
    <property type="entry name" value="Methyltransf_2"/>
    <property type="match status" value="1"/>
</dbReference>
<dbReference type="PANTHER" id="PTHR43712:SF2">
    <property type="entry name" value="O-METHYLTRANSFERASE CICE"/>
    <property type="match status" value="1"/>
</dbReference>
<keyword evidence="2" id="KW-0808">Transferase</keyword>
<keyword evidence="1" id="KW-0489">Methyltransferase</keyword>
<dbReference type="AlphaFoldDB" id="A0A3N6QXI6"/>
<dbReference type="PROSITE" id="PS51683">
    <property type="entry name" value="SAM_OMT_II"/>
    <property type="match status" value="1"/>
</dbReference>
<accession>A0A3N6QXI6</accession>
<dbReference type="Proteomes" id="UP000269154">
    <property type="component" value="Unassembled WGS sequence"/>
</dbReference>
<evidence type="ECO:0000313" key="5">
    <source>
        <dbReference type="EMBL" id="RQH45944.1"/>
    </source>
</evidence>
<evidence type="ECO:0000259" key="4">
    <source>
        <dbReference type="Pfam" id="PF00891"/>
    </source>
</evidence>
<dbReference type="InterPro" id="IPR029063">
    <property type="entry name" value="SAM-dependent_MTases_sf"/>
</dbReference>
<dbReference type="EMBL" id="RCBY01000043">
    <property type="protein sequence ID" value="RQH45944.1"/>
    <property type="molecule type" value="Genomic_DNA"/>
</dbReference>
<dbReference type="Gene3D" id="3.40.50.150">
    <property type="entry name" value="Vaccinia Virus protein VP39"/>
    <property type="match status" value="1"/>
</dbReference>
<comment type="caution">
    <text evidence="5">The sequence shown here is derived from an EMBL/GenBank/DDBJ whole genome shotgun (WGS) entry which is preliminary data.</text>
</comment>
<dbReference type="GO" id="GO:0032259">
    <property type="term" value="P:methylation"/>
    <property type="evidence" value="ECO:0007669"/>
    <property type="project" value="UniProtKB-KW"/>
</dbReference>
<evidence type="ECO:0000256" key="3">
    <source>
        <dbReference type="ARBA" id="ARBA00022691"/>
    </source>
</evidence>
<dbReference type="GO" id="GO:0008171">
    <property type="term" value="F:O-methyltransferase activity"/>
    <property type="evidence" value="ECO:0007669"/>
    <property type="project" value="InterPro"/>
</dbReference>
<protein>
    <recommendedName>
        <fullName evidence="4">O-methyltransferase C-terminal domain-containing protein</fullName>
    </recommendedName>
</protein>
<dbReference type="OrthoDB" id="7418600at2"/>
<dbReference type="InterPro" id="IPR016461">
    <property type="entry name" value="COMT-like"/>
</dbReference>
<reference evidence="5 6" key="1">
    <citation type="journal article" date="2018" name="ACS Chem. Biol.">
        <title>Ketoreductase domain dysfunction expands chemodiversity: malyngamide biosynthesis in the cyanobacterium Okeania hirsuta.</title>
        <authorList>
            <person name="Moss N.A."/>
            <person name="Leao T."/>
            <person name="Rankin M."/>
            <person name="McCullough T.M."/>
            <person name="Qu P."/>
            <person name="Korobeynikov A."/>
            <person name="Smith J.L."/>
            <person name="Gerwick L."/>
            <person name="Gerwick W.H."/>
        </authorList>
    </citation>
    <scope>NUCLEOTIDE SEQUENCE [LARGE SCALE GENOMIC DNA]</scope>
    <source>
        <strain evidence="5 6">PAB10Feb10-1</strain>
    </source>
</reference>
<evidence type="ECO:0000256" key="1">
    <source>
        <dbReference type="ARBA" id="ARBA00022603"/>
    </source>
</evidence>
<evidence type="ECO:0000313" key="6">
    <source>
        <dbReference type="Proteomes" id="UP000269154"/>
    </source>
</evidence>
<dbReference type="Gene3D" id="1.10.287.1350">
    <property type="match status" value="1"/>
</dbReference>
<sequence length="111" mass="11994">MNFYEFFKQNSASAKTFDQAMTDLSGVVNVSILAAYNFSSIGKLVDVGGGNGKLLSSILEAYPTMTGVLFDQPDVIERTSYLLETIGVSNSLQLAKGDFFKAVPVVGKWLV</sequence>
<feature type="domain" description="O-methyltransferase C-terminal" evidence="4">
    <location>
        <begin position="3"/>
        <end position="104"/>
    </location>
</feature>
<dbReference type="SUPFAM" id="SSF53335">
    <property type="entry name" value="S-adenosyl-L-methionine-dependent methyltransferases"/>
    <property type="match status" value="1"/>
</dbReference>
<proteinExistence type="predicted"/>
<name>A0A3N6QXI6_9CYAN</name>
<organism evidence="5 6">
    <name type="scientific">Okeania hirsuta</name>
    <dbReference type="NCBI Taxonomy" id="1458930"/>
    <lineage>
        <taxon>Bacteria</taxon>
        <taxon>Bacillati</taxon>
        <taxon>Cyanobacteriota</taxon>
        <taxon>Cyanophyceae</taxon>
        <taxon>Oscillatoriophycideae</taxon>
        <taxon>Oscillatoriales</taxon>
        <taxon>Microcoleaceae</taxon>
        <taxon>Okeania</taxon>
    </lineage>
</organism>
<keyword evidence="3" id="KW-0949">S-adenosyl-L-methionine</keyword>
<dbReference type="PANTHER" id="PTHR43712">
    <property type="entry name" value="PUTATIVE (AFU_ORTHOLOGUE AFUA_4G14580)-RELATED"/>
    <property type="match status" value="1"/>
</dbReference>
<evidence type="ECO:0000256" key="2">
    <source>
        <dbReference type="ARBA" id="ARBA00022679"/>
    </source>
</evidence>
<gene>
    <name evidence="5" type="ORF">D5R40_10200</name>
</gene>